<dbReference type="PANTHER" id="PTHR46797">
    <property type="entry name" value="HTH-TYPE TRANSCRIPTIONAL REGULATOR"/>
    <property type="match status" value="1"/>
</dbReference>
<reference evidence="3 4" key="1">
    <citation type="submission" date="2020-04" db="EMBL/GenBank/DDBJ databases">
        <title>Molecular characterization of pseudomonads from Agaricus bisporus reveal novel blotch 2 pathogens in Western Europe.</title>
        <authorList>
            <person name="Taparia T."/>
            <person name="Krijger M."/>
            <person name="Haynes E."/>
            <person name="Elpinstone J.G."/>
            <person name="Noble R."/>
            <person name="Van Der Wolf J."/>
        </authorList>
    </citation>
    <scope>NUCLEOTIDE SEQUENCE [LARGE SCALE GENOMIC DNA]</scope>
    <source>
        <strain evidence="3 4">G9001</strain>
    </source>
</reference>
<evidence type="ECO:0000313" key="4">
    <source>
        <dbReference type="Proteomes" id="UP000522864"/>
    </source>
</evidence>
<keyword evidence="1" id="KW-0238">DNA-binding</keyword>
<dbReference type="InterPro" id="IPR050807">
    <property type="entry name" value="TransReg_Diox_bact_type"/>
</dbReference>
<dbReference type="PANTHER" id="PTHR46797:SF1">
    <property type="entry name" value="METHYLPHOSPHONATE SYNTHASE"/>
    <property type="match status" value="1"/>
</dbReference>
<comment type="caution">
    <text evidence="3">The sequence shown here is derived from an EMBL/GenBank/DDBJ whole genome shotgun (WGS) entry which is preliminary data.</text>
</comment>
<evidence type="ECO:0000259" key="2">
    <source>
        <dbReference type="PROSITE" id="PS50943"/>
    </source>
</evidence>
<feature type="domain" description="HTH cro/C1-type" evidence="2">
    <location>
        <begin position="17"/>
        <end position="71"/>
    </location>
</feature>
<dbReference type="InterPro" id="IPR001387">
    <property type="entry name" value="Cro/C1-type_HTH"/>
</dbReference>
<dbReference type="InterPro" id="IPR010982">
    <property type="entry name" value="Lambda_DNA-bd_dom_sf"/>
</dbReference>
<dbReference type="GO" id="GO:0003677">
    <property type="term" value="F:DNA binding"/>
    <property type="evidence" value="ECO:0007669"/>
    <property type="project" value="UniProtKB-KW"/>
</dbReference>
<proteinExistence type="predicted"/>
<dbReference type="Pfam" id="PF01381">
    <property type="entry name" value="HTH_3"/>
    <property type="match status" value="1"/>
</dbReference>
<organism evidence="3 4">
    <name type="scientific">Pseudomonas gingeri</name>
    <dbReference type="NCBI Taxonomy" id="117681"/>
    <lineage>
        <taxon>Bacteria</taxon>
        <taxon>Pseudomonadati</taxon>
        <taxon>Pseudomonadota</taxon>
        <taxon>Gammaproteobacteria</taxon>
        <taxon>Pseudomonadales</taxon>
        <taxon>Pseudomonadaceae</taxon>
        <taxon>Pseudomonas</taxon>
    </lineage>
</organism>
<accession>A0A7Y7WX68</accession>
<evidence type="ECO:0000256" key="1">
    <source>
        <dbReference type="ARBA" id="ARBA00023125"/>
    </source>
</evidence>
<dbReference type="CDD" id="cd00093">
    <property type="entry name" value="HTH_XRE"/>
    <property type="match status" value="1"/>
</dbReference>
<evidence type="ECO:0000313" key="3">
    <source>
        <dbReference type="EMBL" id="NWB89319.1"/>
    </source>
</evidence>
<dbReference type="SMART" id="SM00530">
    <property type="entry name" value="HTH_XRE"/>
    <property type="match status" value="1"/>
</dbReference>
<sequence length="115" mass="12854">MPKTDQKYLAGVVGRAIAKQRIRSGLTQEEVAERLGVGNEAVSRIERGVVVPNIERLLEFAGIFGCEVAELLTEASSRPDDQANRISRLLMQLGNDDRQLIVDLVERLVERLRRA</sequence>
<dbReference type="SUPFAM" id="SSF47413">
    <property type="entry name" value="lambda repressor-like DNA-binding domains"/>
    <property type="match status" value="1"/>
</dbReference>
<dbReference type="PROSITE" id="PS50943">
    <property type="entry name" value="HTH_CROC1"/>
    <property type="match status" value="1"/>
</dbReference>
<dbReference type="EMBL" id="JACAQA010000044">
    <property type="protein sequence ID" value="NWB89319.1"/>
    <property type="molecule type" value="Genomic_DNA"/>
</dbReference>
<gene>
    <name evidence="3" type="ORF">HX830_31100</name>
</gene>
<dbReference type="AlphaFoldDB" id="A0A7Y7WX68"/>
<dbReference type="Gene3D" id="1.10.260.40">
    <property type="entry name" value="lambda repressor-like DNA-binding domains"/>
    <property type="match status" value="1"/>
</dbReference>
<protein>
    <submittedName>
        <fullName evidence="3">Helix-turn-helix transcriptional regulator</fullName>
    </submittedName>
</protein>
<dbReference type="GO" id="GO:0005829">
    <property type="term" value="C:cytosol"/>
    <property type="evidence" value="ECO:0007669"/>
    <property type="project" value="TreeGrafter"/>
</dbReference>
<dbReference type="GO" id="GO:0003700">
    <property type="term" value="F:DNA-binding transcription factor activity"/>
    <property type="evidence" value="ECO:0007669"/>
    <property type="project" value="TreeGrafter"/>
</dbReference>
<name>A0A7Y7WX68_9PSED</name>
<dbReference type="Proteomes" id="UP000522864">
    <property type="component" value="Unassembled WGS sequence"/>
</dbReference>
<dbReference type="RefSeq" id="WP_177104630.1">
    <property type="nucleotide sequence ID" value="NZ_JACAQA010000044.1"/>
</dbReference>